<organism evidence="1 2">
    <name type="scientific">Trifolium medium</name>
    <dbReference type="NCBI Taxonomy" id="97028"/>
    <lineage>
        <taxon>Eukaryota</taxon>
        <taxon>Viridiplantae</taxon>
        <taxon>Streptophyta</taxon>
        <taxon>Embryophyta</taxon>
        <taxon>Tracheophyta</taxon>
        <taxon>Spermatophyta</taxon>
        <taxon>Magnoliopsida</taxon>
        <taxon>eudicotyledons</taxon>
        <taxon>Gunneridae</taxon>
        <taxon>Pentapetalae</taxon>
        <taxon>rosids</taxon>
        <taxon>fabids</taxon>
        <taxon>Fabales</taxon>
        <taxon>Fabaceae</taxon>
        <taxon>Papilionoideae</taxon>
        <taxon>50 kb inversion clade</taxon>
        <taxon>NPAAA clade</taxon>
        <taxon>Hologalegina</taxon>
        <taxon>IRL clade</taxon>
        <taxon>Trifolieae</taxon>
        <taxon>Trifolium</taxon>
    </lineage>
</organism>
<keyword evidence="2" id="KW-1185">Reference proteome</keyword>
<dbReference type="AlphaFoldDB" id="A0A392Q081"/>
<reference evidence="1 2" key="1">
    <citation type="journal article" date="2018" name="Front. Plant Sci.">
        <title>Red Clover (Trifolium pratense) and Zigzag Clover (T. medium) - A Picture of Genomic Similarities and Differences.</title>
        <authorList>
            <person name="Dluhosova J."/>
            <person name="Istvanek J."/>
            <person name="Nedelnik J."/>
            <person name="Repkova J."/>
        </authorList>
    </citation>
    <scope>NUCLEOTIDE SEQUENCE [LARGE SCALE GENOMIC DNA]</scope>
    <source>
        <strain evidence="2">cv. 10/8</strain>
        <tissue evidence="1">Leaf</tissue>
    </source>
</reference>
<accession>A0A392Q081</accession>
<protein>
    <submittedName>
        <fullName evidence="1">Uncharacterized protein</fullName>
    </submittedName>
</protein>
<evidence type="ECO:0000313" key="2">
    <source>
        <dbReference type="Proteomes" id="UP000265520"/>
    </source>
</evidence>
<name>A0A392Q081_9FABA</name>
<feature type="non-terminal residue" evidence="1">
    <location>
        <position position="1"/>
    </location>
</feature>
<evidence type="ECO:0000313" key="1">
    <source>
        <dbReference type="EMBL" id="MCI17239.1"/>
    </source>
</evidence>
<dbReference type="Proteomes" id="UP000265520">
    <property type="component" value="Unassembled WGS sequence"/>
</dbReference>
<comment type="caution">
    <text evidence="1">The sequence shown here is derived from an EMBL/GenBank/DDBJ whole genome shotgun (WGS) entry which is preliminary data.</text>
</comment>
<dbReference type="EMBL" id="LXQA010104552">
    <property type="protein sequence ID" value="MCI17239.1"/>
    <property type="molecule type" value="Genomic_DNA"/>
</dbReference>
<proteinExistence type="predicted"/>
<sequence>EDLSSLGKRARQLLPEVWFASDLSRQLSLGLARREVSGQEIVLDVRCLLDDGCL</sequence>